<dbReference type="InterPro" id="IPR001226">
    <property type="entry name" value="Flavodoxin_CS"/>
</dbReference>
<dbReference type="HOGENOM" id="CLU_068890_0_1_7"/>
<dbReference type="OrthoDB" id="9806505at2"/>
<dbReference type="Pfam" id="PF12682">
    <property type="entry name" value="Flavodoxin_4"/>
    <property type="match status" value="1"/>
</dbReference>
<dbReference type="InterPro" id="IPR006311">
    <property type="entry name" value="TAT_signal"/>
</dbReference>
<proteinExistence type="predicted"/>
<dbReference type="PROSITE" id="PS50902">
    <property type="entry name" value="FLAVODOXIN_LIKE"/>
    <property type="match status" value="1"/>
</dbReference>
<dbReference type="PROSITE" id="PS00201">
    <property type="entry name" value="FLAVODOXIN"/>
    <property type="match status" value="1"/>
</dbReference>
<dbReference type="RefSeq" id="WP_005028971.1">
    <property type="nucleotide sequence ID" value="NZ_KE150238.1"/>
</dbReference>
<dbReference type="InterPro" id="IPR008254">
    <property type="entry name" value="Flavodoxin/NO_synth"/>
</dbReference>
<protein>
    <recommendedName>
        <fullName evidence="3">Flavodoxin-like domain-containing protein</fullName>
    </recommendedName>
</protein>
<organism evidence="4 5">
    <name type="scientific">Bilophila wadsworthia (strain 3_1_6)</name>
    <dbReference type="NCBI Taxonomy" id="563192"/>
    <lineage>
        <taxon>Bacteria</taxon>
        <taxon>Pseudomonadati</taxon>
        <taxon>Thermodesulfobacteriota</taxon>
        <taxon>Desulfovibrionia</taxon>
        <taxon>Desulfovibrionales</taxon>
        <taxon>Desulfovibrionaceae</taxon>
        <taxon>Bilophila</taxon>
    </lineage>
</organism>
<dbReference type="GO" id="GO:0010181">
    <property type="term" value="F:FMN binding"/>
    <property type="evidence" value="ECO:0007669"/>
    <property type="project" value="InterPro"/>
</dbReference>
<dbReference type="eggNOG" id="COG0716">
    <property type="taxonomic scope" value="Bacteria"/>
</dbReference>
<evidence type="ECO:0000313" key="4">
    <source>
        <dbReference type="EMBL" id="EFV43319.1"/>
    </source>
</evidence>
<sequence>MSKALEIDSSRRSLLKYTVAGLLAGFGGRLLPHVSSAYAATEGGAKALVVYYSRSGNTRAVAEAIHAAVGGDIVELQPVTPYPEAYRATTDQAKQELASGYKPPLKDRIGHIEAYDVVFVGSPNWWGTVAGPVRTFLSEYDLAGKRIAPFITHEGSALGRSVADIKTFCPKAVVLDGLAVRGSRAASAQGEVAAWLRKIGMGK</sequence>
<dbReference type="GO" id="GO:0009055">
    <property type="term" value="F:electron transfer activity"/>
    <property type="evidence" value="ECO:0007669"/>
    <property type="project" value="InterPro"/>
</dbReference>
<dbReference type="STRING" id="563192.HMPREF0179_02842"/>
<comment type="cofactor">
    <cofactor evidence="1">
        <name>FMN</name>
        <dbReference type="ChEBI" id="CHEBI:58210"/>
    </cofactor>
</comment>
<feature type="domain" description="Flavodoxin-like" evidence="3">
    <location>
        <begin position="47"/>
        <end position="203"/>
    </location>
</feature>
<dbReference type="Proteomes" id="UP000006034">
    <property type="component" value="Unassembled WGS sequence"/>
</dbReference>
<reference evidence="4 5" key="1">
    <citation type="submission" date="2010-10" db="EMBL/GenBank/DDBJ databases">
        <authorList>
            <consortium name="The Broad Institute Genome Sequencing Platform"/>
            <person name="Ward D."/>
            <person name="Earl A."/>
            <person name="Feldgarden M."/>
            <person name="Young S.K."/>
            <person name="Gargeya S."/>
            <person name="Zeng Q."/>
            <person name="Alvarado L."/>
            <person name="Berlin A."/>
            <person name="Bochicchio J."/>
            <person name="Chapman S.B."/>
            <person name="Chen Z."/>
            <person name="Freedman E."/>
            <person name="Gellesch M."/>
            <person name="Goldberg J."/>
            <person name="Griggs A."/>
            <person name="Gujja S."/>
            <person name="Heilman E."/>
            <person name="Heiman D."/>
            <person name="Howarth C."/>
            <person name="Mehta T."/>
            <person name="Neiman D."/>
            <person name="Pearson M."/>
            <person name="Roberts A."/>
            <person name="Saif S."/>
            <person name="Shea T."/>
            <person name="Shenoy N."/>
            <person name="Sisk P."/>
            <person name="Stolte C."/>
            <person name="Sykes S."/>
            <person name="White J."/>
            <person name="Yandava C."/>
            <person name="Allen-Vercoe E."/>
            <person name="Sibley C."/>
            <person name="Ambrose C.E."/>
            <person name="Strauss J."/>
            <person name="Daigneault M."/>
            <person name="Haas B."/>
            <person name="Nusbaum C."/>
            <person name="Birren B."/>
        </authorList>
    </citation>
    <scope>NUCLEOTIDE SEQUENCE [LARGE SCALE GENOMIC DNA]</scope>
    <source>
        <strain evidence="4 5">3_1_6</strain>
    </source>
</reference>
<dbReference type="EMBL" id="ADCP02000001">
    <property type="protein sequence ID" value="EFV43319.1"/>
    <property type="molecule type" value="Genomic_DNA"/>
</dbReference>
<comment type="caution">
    <text evidence="4">The sequence shown here is derived from an EMBL/GenBank/DDBJ whole genome shotgun (WGS) entry which is preliminary data.</text>
</comment>
<name>E5Y9C7_BILW3</name>
<dbReference type="InterPro" id="IPR029039">
    <property type="entry name" value="Flavoprotein-like_sf"/>
</dbReference>
<dbReference type="GO" id="GO:0051536">
    <property type="term" value="F:iron-sulfur cluster binding"/>
    <property type="evidence" value="ECO:0007669"/>
    <property type="project" value="UniProtKB-KW"/>
</dbReference>
<evidence type="ECO:0000256" key="2">
    <source>
        <dbReference type="ARBA" id="ARBA00023014"/>
    </source>
</evidence>
<dbReference type="Gene3D" id="3.40.50.360">
    <property type="match status" value="1"/>
</dbReference>
<evidence type="ECO:0000313" key="5">
    <source>
        <dbReference type="Proteomes" id="UP000006034"/>
    </source>
</evidence>
<keyword evidence="2" id="KW-0479">Metal-binding</keyword>
<dbReference type="AlphaFoldDB" id="E5Y9C7"/>
<accession>E5Y9C7</accession>
<dbReference type="SUPFAM" id="SSF52218">
    <property type="entry name" value="Flavoproteins"/>
    <property type="match status" value="1"/>
</dbReference>
<keyword evidence="2" id="KW-0411">Iron-sulfur</keyword>
<evidence type="ECO:0000259" key="3">
    <source>
        <dbReference type="PROSITE" id="PS50902"/>
    </source>
</evidence>
<dbReference type="PANTHER" id="PTHR39201">
    <property type="entry name" value="EXPORTED PROTEIN-RELATED"/>
    <property type="match status" value="1"/>
</dbReference>
<gene>
    <name evidence="4" type="ORF">HMPREF0179_02842</name>
</gene>
<dbReference type="PROSITE" id="PS51318">
    <property type="entry name" value="TAT"/>
    <property type="match status" value="1"/>
</dbReference>
<keyword evidence="2" id="KW-0408">Iron</keyword>
<dbReference type="GeneID" id="78084768"/>
<evidence type="ECO:0000256" key="1">
    <source>
        <dbReference type="ARBA" id="ARBA00001917"/>
    </source>
</evidence>
<keyword evidence="5" id="KW-1185">Reference proteome</keyword>
<dbReference type="PANTHER" id="PTHR39201:SF1">
    <property type="entry name" value="FLAVODOXIN-LIKE DOMAIN-CONTAINING PROTEIN"/>
    <property type="match status" value="1"/>
</dbReference>
<reference evidence="4 5" key="2">
    <citation type="submission" date="2013-04" db="EMBL/GenBank/DDBJ databases">
        <title>The Genome Sequence of Bilophila wadsworthia 3_1_6.</title>
        <authorList>
            <consortium name="The Broad Institute Genomics Platform"/>
            <person name="Earl A."/>
            <person name="Ward D."/>
            <person name="Feldgarden M."/>
            <person name="Gevers D."/>
            <person name="Sibley C."/>
            <person name="Strauss J."/>
            <person name="Allen-Vercoe E."/>
            <person name="Walker B."/>
            <person name="Young S."/>
            <person name="Zeng Q."/>
            <person name="Gargeya S."/>
            <person name="Fitzgerald M."/>
            <person name="Haas B."/>
            <person name="Abouelleil A."/>
            <person name="Allen A.W."/>
            <person name="Alvarado L."/>
            <person name="Arachchi H.M."/>
            <person name="Berlin A.M."/>
            <person name="Chapman S.B."/>
            <person name="Gainer-Dewar J."/>
            <person name="Goldberg J."/>
            <person name="Griggs A."/>
            <person name="Gujja S."/>
            <person name="Hansen M."/>
            <person name="Howarth C."/>
            <person name="Imamovic A."/>
            <person name="Ireland A."/>
            <person name="Larimer J."/>
            <person name="McCowan C."/>
            <person name="Murphy C."/>
            <person name="Pearson M."/>
            <person name="Poon T.W."/>
            <person name="Priest M."/>
            <person name="Roberts A."/>
            <person name="Saif S."/>
            <person name="Shea T."/>
            <person name="Sisk P."/>
            <person name="Sykes S."/>
            <person name="Wortman J."/>
            <person name="Nusbaum C."/>
            <person name="Birren B."/>
        </authorList>
    </citation>
    <scope>NUCLEOTIDE SEQUENCE [LARGE SCALE GENOMIC DNA]</scope>
    <source>
        <strain evidence="4 5">3_1_6</strain>
    </source>
</reference>